<reference evidence="3 4" key="1">
    <citation type="submission" date="2021-02" db="EMBL/GenBank/DDBJ databases">
        <title>Porcisia hertigi Genome sequencing and assembly.</title>
        <authorList>
            <person name="Almutairi H."/>
            <person name="Gatherer D."/>
        </authorList>
    </citation>
    <scope>NUCLEOTIDE SEQUENCE [LARGE SCALE GENOMIC DNA]</scope>
    <source>
        <strain evidence="3 4">C119</strain>
    </source>
</reference>
<dbReference type="KEGG" id="phet:94287008"/>
<name>A0A836L1G3_9TRYP</name>
<dbReference type="Proteomes" id="UP000674318">
    <property type="component" value="Unassembled WGS sequence"/>
</dbReference>
<comment type="caution">
    <text evidence="3">The sequence shown here is derived from an EMBL/GenBank/DDBJ whole genome shotgun (WGS) entry which is preliminary data.</text>
</comment>
<keyword evidence="1" id="KW-0175">Coiled coil</keyword>
<evidence type="ECO:0000256" key="2">
    <source>
        <dbReference type="SAM" id="MobiDB-lite"/>
    </source>
</evidence>
<feature type="coiled-coil region" evidence="1">
    <location>
        <begin position="305"/>
        <end position="353"/>
    </location>
</feature>
<evidence type="ECO:0000313" key="3">
    <source>
        <dbReference type="EMBL" id="KAG5490760.1"/>
    </source>
</evidence>
<dbReference type="EMBL" id="JAFJZO010000036">
    <property type="protein sequence ID" value="KAG5490760.1"/>
    <property type="molecule type" value="Genomic_DNA"/>
</dbReference>
<gene>
    <name evidence="3" type="ORF">JKF63_00882</name>
</gene>
<organism evidence="3 4">
    <name type="scientific">Porcisia hertigi</name>
    <dbReference type="NCBI Taxonomy" id="2761500"/>
    <lineage>
        <taxon>Eukaryota</taxon>
        <taxon>Discoba</taxon>
        <taxon>Euglenozoa</taxon>
        <taxon>Kinetoplastea</taxon>
        <taxon>Metakinetoplastina</taxon>
        <taxon>Trypanosomatida</taxon>
        <taxon>Trypanosomatidae</taxon>
        <taxon>Leishmaniinae</taxon>
        <taxon>Porcisia</taxon>
    </lineage>
</organism>
<evidence type="ECO:0000313" key="4">
    <source>
        <dbReference type="Proteomes" id="UP000674318"/>
    </source>
</evidence>
<feature type="compositionally biased region" description="Polar residues" evidence="2">
    <location>
        <begin position="531"/>
        <end position="543"/>
    </location>
</feature>
<feature type="region of interest" description="Disordered" evidence="2">
    <location>
        <begin position="529"/>
        <end position="549"/>
    </location>
</feature>
<protein>
    <submittedName>
        <fullName evidence="3">Uncharacterized protein</fullName>
    </submittedName>
</protein>
<keyword evidence="4" id="KW-1185">Reference proteome</keyword>
<accession>A0A836L1G3</accession>
<sequence length="674" mass="73792">MEQAHKPTAVGLSASSATATSTVAAKALTDRSRIEDRIARALERAEAFFPVFSSPDSANWTNSAVDGGGEGVLATSAAKLPPRDAAVEVSHTSEGDQAASGLCKVSMPTSDDGLAPALQQRALRAKDNEIGHLRRTVQELSRQLHSALIELDQRSDTSAELQVLKKACEVGAAANEREMRNARLEMLESRVKYRIKEEQLATTYTADVHAKAAELLEPHTKEVHDSNFELLKEKLMLAQELTKVRADYSELNDKYVRLKRETDIGGGVTREMLQRSICQKDEIAALRLQVKASEDKLDIAVAKYEKELLAERKSHRDALELLTRERDDARRDAVQLQRELTQLRGAASNLLAQRSELEKFFHAALAEVRESVVAERRRALLENMPAGRVTNPRQALPAHTNSSLLRLEGFQRLMLTDSEGPAPLTSSSPTTGWSLDRKGFPKRITAASSSARHPKSGVAALFSKNPIQSTAHLGGPAPANSQPSPPADVIKNSSVLVALSHSTPPYLRLQEHHTPSLLITARDRCVGVGTSGSQREPCTTTSLEDGAPFRLGKTPDIPGCSPPPLLASPEHCRLVDTFTTGETPLPQPLPTTLTWQDVKKVEVTDLCWADKERVIQLLFKRIRQEGQRHARMSHHANSQAGPLATKLDPIAPVEELPCDAAQVDHDLLTFLTQQ</sequence>
<proteinExistence type="predicted"/>
<dbReference type="GeneID" id="94287008"/>
<evidence type="ECO:0000256" key="1">
    <source>
        <dbReference type="SAM" id="Coils"/>
    </source>
</evidence>
<dbReference type="RefSeq" id="XP_067753088.1">
    <property type="nucleotide sequence ID" value="XM_067896931.1"/>
</dbReference>
<dbReference type="OrthoDB" id="441129at2759"/>
<dbReference type="PANTHER" id="PTHR14845">
    <property type="entry name" value="COILED-COIL DOMAIN-CONTAINING 166"/>
    <property type="match status" value="1"/>
</dbReference>
<dbReference type="PANTHER" id="PTHR14845:SF0">
    <property type="entry name" value="DUF4515 DOMAIN-CONTAINING PROTEIN"/>
    <property type="match status" value="1"/>
</dbReference>
<dbReference type="AlphaFoldDB" id="A0A836L1G3"/>